<feature type="domain" description="N-acetyltransferase" evidence="1">
    <location>
        <begin position="145"/>
        <end position="289"/>
    </location>
</feature>
<comment type="caution">
    <text evidence="2">The sequence shown here is derived from an EMBL/GenBank/DDBJ whole genome shotgun (WGS) entry which is preliminary data.</text>
</comment>
<protein>
    <submittedName>
        <fullName evidence="2">GNAT family N-acetyltransferase</fullName>
    </submittedName>
</protein>
<dbReference type="InterPro" id="IPR000182">
    <property type="entry name" value="GNAT_dom"/>
</dbReference>
<dbReference type="InterPro" id="IPR013653">
    <property type="entry name" value="GCN5-like_dom"/>
</dbReference>
<reference evidence="2 3" key="1">
    <citation type="submission" date="2024-09" db="EMBL/GenBank/DDBJ databases">
        <authorList>
            <person name="Sun Q."/>
            <person name="Mori K."/>
        </authorList>
    </citation>
    <scope>NUCLEOTIDE SEQUENCE [LARGE SCALE GENOMIC DNA]</scope>
    <source>
        <strain evidence="2 3">NCAIM B.02529</strain>
    </source>
</reference>
<sequence length="289" mass="32919">MTVMTFNSPIEFERRVEPFLIKSEALHNLPLGILQRLVQQQDYYDQEPVLGYIHERGDIQAVVIRTSPHMWVIATNHTPSDSVLEEMVRFFADNHHDVPGLIGAPETITRLADRWRELTGRPYHIAMQQKVYQLDAVGPYNRGNGFLKLAEAEDLALATRWLYAFGLEAGIDITEEYAQKVTEQNIKHKKLYFWVVDGQVVSMVGQARSTRNGTTINSVYTPDKWKRRGYATCAVASLSEKLLGEGYQFCSLYTDLSNSTSNNIYQKIGYYPIGDSLVVRFNGEDNTNT</sequence>
<gene>
    <name evidence="2" type="ORF">ACFFGV_11650</name>
</gene>
<organism evidence="2 3">
    <name type="scientific">Pontibacillus salicampi</name>
    <dbReference type="NCBI Taxonomy" id="1449801"/>
    <lineage>
        <taxon>Bacteria</taxon>
        <taxon>Bacillati</taxon>
        <taxon>Bacillota</taxon>
        <taxon>Bacilli</taxon>
        <taxon>Bacillales</taxon>
        <taxon>Bacillaceae</taxon>
        <taxon>Pontibacillus</taxon>
    </lineage>
</organism>
<dbReference type="SUPFAM" id="SSF55729">
    <property type="entry name" value="Acyl-CoA N-acyltransferases (Nat)"/>
    <property type="match status" value="1"/>
</dbReference>
<accession>A0ABV6LPL2</accession>
<dbReference type="Pfam" id="PF08445">
    <property type="entry name" value="FR47"/>
    <property type="match status" value="1"/>
</dbReference>
<dbReference type="Proteomes" id="UP001589836">
    <property type="component" value="Unassembled WGS sequence"/>
</dbReference>
<evidence type="ECO:0000313" key="2">
    <source>
        <dbReference type="EMBL" id="MFC0524219.1"/>
    </source>
</evidence>
<dbReference type="Gene3D" id="3.40.630.30">
    <property type="match status" value="1"/>
</dbReference>
<evidence type="ECO:0000313" key="3">
    <source>
        <dbReference type="Proteomes" id="UP001589836"/>
    </source>
</evidence>
<dbReference type="RefSeq" id="WP_377347979.1">
    <property type="nucleotide sequence ID" value="NZ_JBHLTP010000010.1"/>
</dbReference>
<dbReference type="EMBL" id="JBHLTP010000010">
    <property type="protein sequence ID" value="MFC0524219.1"/>
    <property type="molecule type" value="Genomic_DNA"/>
</dbReference>
<evidence type="ECO:0000259" key="1">
    <source>
        <dbReference type="PROSITE" id="PS51186"/>
    </source>
</evidence>
<dbReference type="InterPro" id="IPR016181">
    <property type="entry name" value="Acyl_CoA_acyltransferase"/>
</dbReference>
<dbReference type="PROSITE" id="PS51186">
    <property type="entry name" value="GNAT"/>
    <property type="match status" value="1"/>
</dbReference>
<proteinExistence type="predicted"/>
<name>A0ABV6LPL2_9BACI</name>
<keyword evidence="3" id="KW-1185">Reference proteome</keyword>